<evidence type="ECO:0000256" key="3">
    <source>
        <dbReference type="ARBA" id="ARBA00022516"/>
    </source>
</evidence>
<evidence type="ECO:0000313" key="22">
    <source>
        <dbReference type="Proteomes" id="UP000183208"/>
    </source>
</evidence>
<dbReference type="EC" id="1.3.1.38" evidence="13"/>
<comment type="subunit">
    <text evidence="12">Interacts with PEX5, probably required to target it into peroxisomes.</text>
</comment>
<evidence type="ECO:0000256" key="8">
    <source>
        <dbReference type="ARBA" id="ARBA00023098"/>
    </source>
</evidence>
<evidence type="ECO:0000256" key="2">
    <source>
        <dbReference type="ARBA" id="ARBA00005189"/>
    </source>
</evidence>
<evidence type="ECO:0000256" key="20">
    <source>
        <dbReference type="ARBA" id="ARBA00049559"/>
    </source>
</evidence>
<evidence type="ECO:0000256" key="18">
    <source>
        <dbReference type="ARBA" id="ARBA00049251"/>
    </source>
</evidence>
<dbReference type="AlphaFoldDB" id="A0A1M7FZH3"/>
<gene>
    <name evidence="21" type="ORF">SAMN05444171_6371</name>
</gene>
<evidence type="ECO:0000256" key="1">
    <source>
        <dbReference type="ARBA" id="ARBA00004275"/>
    </source>
</evidence>
<reference evidence="21 22" key="1">
    <citation type="submission" date="2016-10" db="EMBL/GenBank/DDBJ databases">
        <authorList>
            <person name="de Groot N.N."/>
        </authorList>
    </citation>
    <scope>NUCLEOTIDE SEQUENCE [LARGE SCALE GENOMIC DNA]</scope>
    <source>
        <strain evidence="21 22">GAS522</strain>
    </source>
</reference>
<evidence type="ECO:0000313" key="21">
    <source>
        <dbReference type="EMBL" id="SEE13362.1"/>
    </source>
</evidence>
<dbReference type="PRINTS" id="PR00081">
    <property type="entry name" value="GDHRDH"/>
</dbReference>
<evidence type="ECO:0000256" key="17">
    <source>
        <dbReference type="ARBA" id="ARBA00049108"/>
    </source>
</evidence>
<evidence type="ECO:0000256" key="12">
    <source>
        <dbReference type="ARBA" id="ARBA00038622"/>
    </source>
</evidence>
<keyword evidence="9" id="KW-0576">Peroxisome</keyword>
<keyword evidence="4" id="KW-0597">Phosphoprotein</keyword>
<comment type="function">
    <text evidence="11">Participates in chain elongation of fatty acids. Catalyzes the reduction of trans-2-enoyl-CoAs of varying chain lengths from 6:1 to 16:1, having maximum activity with 10:1 CoA. Has no 2,4-dienoyl-CoA reductase activity.</text>
</comment>
<dbReference type="InterPro" id="IPR002347">
    <property type="entry name" value="SDR_fam"/>
</dbReference>
<comment type="subcellular location">
    <subcellularLocation>
        <location evidence="1">Peroxisome</location>
    </subcellularLocation>
</comment>
<evidence type="ECO:0000256" key="6">
    <source>
        <dbReference type="ARBA" id="ARBA00022857"/>
    </source>
</evidence>
<comment type="catalytic activity">
    <reaction evidence="16">
        <text>(2E)-tetradecenoyl-CoA + NADPH + H(+) = tetradecanoyl-CoA + NADP(+)</text>
        <dbReference type="Rhea" id="RHEA:44968"/>
        <dbReference type="ChEBI" id="CHEBI:15378"/>
        <dbReference type="ChEBI" id="CHEBI:57385"/>
        <dbReference type="ChEBI" id="CHEBI:57783"/>
        <dbReference type="ChEBI" id="CHEBI:58349"/>
        <dbReference type="ChEBI" id="CHEBI:61405"/>
    </reaction>
    <physiologicalReaction direction="left-to-right" evidence="16">
        <dbReference type="Rhea" id="RHEA:44969"/>
    </physiologicalReaction>
</comment>
<name>A0A1M7FZH3_9BRAD</name>
<evidence type="ECO:0000256" key="19">
    <source>
        <dbReference type="ARBA" id="ARBA00049386"/>
    </source>
</evidence>
<keyword evidence="6" id="KW-0521">NADP</keyword>
<evidence type="ECO:0000256" key="13">
    <source>
        <dbReference type="ARBA" id="ARBA00038849"/>
    </source>
</evidence>
<evidence type="ECO:0000256" key="5">
    <source>
        <dbReference type="ARBA" id="ARBA00022832"/>
    </source>
</evidence>
<comment type="catalytic activity">
    <reaction evidence="19">
        <text>(2E)-decenoyl-CoA + NADPH + H(+) = decanoyl-CoA + NADP(+)</text>
        <dbReference type="Rhea" id="RHEA:44960"/>
        <dbReference type="ChEBI" id="CHEBI:15378"/>
        <dbReference type="ChEBI" id="CHEBI:57783"/>
        <dbReference type="ChEBI" id="CHEBI:58349"/>
        <dbReference type="ChEBI" id="CHEBI:61406"/>
        <dbReference type="ChEBI" id="CHEBI:61430"/>
    </reaction>
    <physiologicalReaction direction="left-to-right" evidence="19">
        <dbReference type="Rhea" id="RHEA:44961"/>
    </physiologicalReaction>
</comment>
<dbReference type="SUPFAM" id="SSF51735">
    <property type="entry name" value="NAD(P)-binding Rossmann-fold domains"/>
    <property type="match status" value="1"/>
</dbReference>
<comment type="catalytic activity">
    <reaction evidence="20">
        <text>(2E)-octenoyl-CoA + NADPH + H(+) = octanoyl-CoA + NADP(+)</text>
        <dbReference type="Rhea" id="RHEA:44952"/>
        <dbReference type="ChEBI" id="CHEBI:15378"/>
        <dbReference type="ChEBI" id="CHEBI:57386"/>
        <dbReference type="ChEBI" id="CHEBI:57783"/>
        <dbReference type="ChEBI" id="CHEBI:58349"/>
        <dbReference type="ChEBI" id="CHEBI:62242"/>
    </reaction>
    <physiologicalReaction direction="left-to-right" evidence="20">
        <dbReference type="Rhea" id="RHEA:44953"/>
    </physiologicalReaction>
</comment>
<keyword evidence="10" id="KW-0275">Fatty acid biosynthesis</keyword>
<evidence type="ECO:0000256" key="15">
    <source>
        <dbReference type="ARBA" id="ARBA00047570"/>
    </source>
</evidence>
<dbReference type="GO" id="GO:0019166">
    <property type="term" value="F:trans-2-enoyl-CoA reductase (NADPH) activity"/>
    <property type="evidence" value="ECO:0007669"/>
    <property type="project" value="UniProtKB-EC"/>
</dbReference>
<keyword evidence="7" id="KW-0560">Oxidoreductase</keyword>
<comment type="pathway">
    <text evidence="2">Lipid metabolism.</text>
</comment>
<comment type="catalytic activity">
    <reaction evidence="17">
        <text>(2E)-hexenoyl-CoA + NADPH + H(+) = hexanoyl-CoA + NADP(+)</text>
        <dbReference type="Rhea" id="RHEA:44956"/>
        <dbReference type="ChEBI" id="CHEBI:15378"/>
        <dbReference type="ChEBI" id="CHEBI:57783"/>
        <dbReference type="ChEBI" id="CHEBI:58349"/>
        <dbReference type="ChEBI" id="CHEBI:62077"/>
        <dbReference type="ChEBI" id="CHEBI:62620"/>
    </reaction>
    <physiologicalReaction direction="left-to-right" evidence="17">
        <dbReference type="Rhea" id="RHEA:44957"/>
    </physiologicalReaction>
</comment>
<evidence type="ECO:0000256" key="10">
    <source>
        <dbReference type="ARBA" id="ARBA00023160"/>
    </source>
</evidence>
<sequence>MRLIIEAGRACDLQIKYISVLISPGAPVWAVQQRIDWQDCAFMFDRDLLKGKRILVTGGGTGLGKEISMGFAAHGAHVFICGRRPEILEQAVGEIRTRSGGQADALVANVRDPDSIEKMMADIWNTGPLTGLVNNAGANFLAPTETLSPRGYEAIRSTIMDGSFYAAQGCGKRWIAAGLPGVIISNLVTWVWTGSAYVVPAAMAKAAVHAMTMSLAVEWGPKGIRVNAVAPGPFPTENAWDKLNPLVETGVGATQADEVPLRRFGKMDELRNLMIFLISDGCSYITGDTISIDGGHHLAAPSTFAGLSKLSPEDWQRAREAIQASTRKEKEGRSA</sequence>
<dbReference type="PANTHER" id="PTHR24317">
    <property type="entry name" value="PEROXISOMAL TRANS-2-ENOYL-COA REDUCTASE"/>
    <property type="match status" value="1"/>
</dbReference>
<comment type="catalytic activity">
    <reaction evidence="18">
        <text>a (2E)-enoyl-CoA + NADPH + H(+) = a 2,3-saturated acyl-CoA + NADP(+)</text>
        <dbReference type="Rhea" id="RHEA:33763"/>
        <dbReference type="ChEBI" id="CHEBI:15378"/>
        <dbReference type="ChEBI" id="CHEBI:57783"/>
        <dbReference type="ChEBI" id="CHEBI:58349"/>
        <dbReference type="ChEBI" id="CHEBI:58856"/>
        <dbReference type="ChEBI" id="CHEBI:65111"/>
        <dbReference type="EC" id="1.3.1.38"/>
    </reaction>
    <physiologicalReaction direction="left-to-right" evidence="18">
        <dbReference type="Rhea" id="RHEA:33764"/>
    </physiologicalReaction>
</comment>
<evidence type="ECO:0000256" key="4">
    <source>
        <dbReference type="ARBA" id="ARBA00022553"/>
    </source>
</evidence>
<dbReference type="EMBL" id="FNTI01000001">
    <property type="protein sequence ID" value="SEE13362.1"/>
    <property type="molecule type" value="Genomic_DNA"/>
</dbReference>
<evidence type="ECO:0000256" key="11">
    <source>
        <dbReference type="ARBA" id="ARBA00037124"/>
    </source>
</evidence>
<evidence type="ECO:0000256" key="14">
    <source>
        <dbReference type="ARBA" id="ARBA00041063"/>
    </source>
</evidence>
<dbReference type="InterPro" id="IPR036291">
    <property type="entry name" value="NAD(P)-bd_dom_sf"/>
</dbReference>
<dbReference type="Pfam" id="PF13561">
    <property type="entry name" value="adh_short_C2"/>
    <property type="match status" value="1"/>
</dbReference>
<keyword evidence="3" id="KW-0444">Lipid biosynthesis</keyword>
<keyword evidence="5" id="KW-0276">Fatty acid metabolism</keyword>
<dbReference type="Gene3D" id="3.40.50.720">
    <property type="entry name" value="NAD(P)-binding Rossmann-like Domain"/>
    <property type="match status" value="1"/>
</dbReference>
<dbReference type="PANTHER" id="PTHR24317:SF7">
    <property type="entry name" value="PEROXISOMAL TRANS-2-ENOYL-COA REDUCTASE"/>
    <property type="match status" value="1"/>
</dbReference>
<protein>
    <recommendedName>
        <fullName evidence="14">Peroxisomal trans-2-enoyl-CoA reductase</fullName>
        <ecNumber evidence="13">1.3.1.38</ecNumber>
    </recommendedName>
</protein>
<dbReference type="GO" id="GO:0006633">
    <property type="term" value="P:fatty acid biosynthetic process"/>
    <property type="evidence" value="ECO:0007669"/>
    <property type="project" value="UniProtKB-KW"/>
</dbReference>
<comment type="catalytic activity">
    <reaction evidence="15">
        <text>(2E)-dodecenoyl-CoA + NADPH + H(+) = dodecanoyl-CoA + NADP(+)</text>
        <dbReference type="Rhea" id="RHEA:44964"/>
        <dbReference type="ChEBI" id="CHEBI:15378"/>
        <dbReference type="ChEBI" id="CHEBI:57330"/>
        <dbReference type="ChEBI" id="CHEBI:57375"/>
        <dbReference type="ChEBI" id="CHEBI:57783"/>
        <dbReference type="ChEBI" id="CHEBI:58349"/>
    </reaction>
    <physiologicalReaction direction="left-to-right" evidence="15">
        <dbReference type="Rhea" id="RHEA:44965"/>
    </physiologicalReaction>
</comment>
<evidence type="ECO:0000256" key="9">
    <source>
        <dbReference type="ARBA" id="ARBA00023140"/>
    </source>
</evidence>
<evidence type="ECO:0000256" key="7">
    <source>
        <dbReference type="ARBA" id="ARBA00023002"/>
    </source>
</evidence>
<evidence type="ECO:0000256" key="16">
    <source>
        <dbReference type="ARBA" id="ARBA00048686"/>
    </source>
</evidence>
<dbReference type="Proteomes" id="UP000183208">
    <property type="component" value="Unassembled WGS sequence"/>
</dbReference>
<keyword evidence="8" id="KW-0443">Lipid metabolism</keyword>
<proteinExistence type="predicted"/>
<dbReference type="InterPro" id="IPR052388">
    <property type="entry name" value="Peroxisomal_t2-enoyl-CoA_red"/>
</dbReference>
<accession>A0A1M7FZH3</accession>
<organism evidence="21 22">
    <name type="scientific">Bradyrhizobium lablabi</name>
    <dbReference type="NCBI Taxonomy" id="722472"/>
    <lineage>
        <taxon>Bacteria</taxon>
        <taxon>Pseudomonadati</taxon>
        <taxon>Pseudomonadota</taxon>
        <taxon>Alphaproteobacteria</taxon>
        <taxon>Hyphomicrobiales</taxon>
        <taxon>Nitrobacteraceae</taxon>
        <taxon>Bradyrhizobium</taxon>
    </lineage>
</organism>